<evidence type="ECO:0000256" key="7">
    <source>
        <dbReference type="ARBA" id="ARBA00023065"/>
    </source>
</evidence>
<keyword evidence="4" id="KW-0249">Electron transport</keyword>
<dbReference type="InterPro" id="IPR051410">
    <property type="entry name" value="Ferric/Cupric_Reductase"/>
</dbReference>
<dbReference type="CDD" id="cd06186">
    <property type="entry name" value="NOX_Duox_like_FAD_NADP"/>
    <property type="match status" value="1"/>
</dbReference>
<feature type="transmembrane region" description="Helical" evidence="9">
    <location>
        <begin position="121"/>
        <end position="138"/>
    </location>
</feature>
<dbReference type="SUPFAM" id="SSF52343">
    <property type="entry name" value="Ferredoxin reductase-like, C-terminal NADP-linked domain"/>
    <property type="match status" value="1"/>
</dbReference>
<evidence type="ECO:0000256" key="1">
    <source>
        <dbReference type="ARBA" id="ARBA00004141"/>
    </source>
</evidence>
<reference evidence="13" key="1">
    <citation type="journal article" date="2022" name="bioRxiv">
        <title>Deciphering the potential niche of two novel black yeast fungi from a biological soil crust based on their genomes, phenotypes, and melanin regulation.</title>
        <authorList>
            <consortium name="DOE Joint Genome Institute"/>
            <person name="Carr E.C."/>
            <person name="Barton Q."/>
            <person name="Grambo S."/>
            <person name="Sullivan M."/>
            <person name="Renfro C.M."/>
            <person name="Kuo A."/>
            <person name="Pangilinan J."/>
            <person name="Lipzen A."/>
            <person name="Keymanesh K."/>
            <person name="Savage E."/>
            <person name="Barry K."/>
            <person name="Grigoriev I.V."/>
            <person name="Riekhof W.R."/>
            <person name="Harris S.S."/>
        </authorList>
    </citation>
    <scope>NUCLEOTIDE SEQUENCE</scope>
    <source>
        <strain evidence="13">JF 03-4F</strain>
    </source>
</reference>
<dbReference type="SFLD" id="SFLDG01168">
    <property type="entry name" value="Ferric_reductase_subgroup_(FRE"/>
    <property type="match status" value="1"/>
</dbReference>
<dbReference type="PANTHER" id="PTHR32361">
    <property type="entry name" value="FERRIC/CUPRIC REDUCTASE TRANSMEMBRANE COMPONENT"/>
    <property type="match status" value="1"/>
</dbReference>
<keyword evidence="14" id="KW-1185">Reference proteome</keyword>
<gene>
    <name evidence="13" type="ORF">EDD36DRAFT_451099</name>
</gene>
<dbReference type="GO" id="GO:0005886">
    <property type="term" value="C:plasma membrane"/>
    <property type="evidence" value="ECO:0007669"/>
    <property type="project" value="TreeGrafter"/>
</dbReference>
<dbReference type="Pfam" id="PF01794">
    <property type="entry name" value="Ferric_reduct"/>
    <property type="match status" value="1"/>
</dbReference>
<dbReference type="InterPro" id="IPR039261">
    <property type="entry name" value="FNR_nucleotide-bd"/>
</dbReference>
<dbReference type="Pfam" id="PF08030">
    <property type="entry name" value="NAD_binding_6"/>
    <property type="match status" value="1"/>
</dbReference>
<evidence type="ECO:0000259" key="11">
    <source>
        <dbReference type="Pfam" id="PF08022"/>
    </source>
</evidence>
<evidence type="ECO:0000256" key="3">
    <source>
        <dbReference type="ARBA" id="ARBA00022692"/>
    </source>
</evidence>
<proteinExistence type="predicted"/>
<dbReference type="SFLD" id="SFLDS00052">
    <property type="entry name" value="Ferric_Reductase_Domain"/>
    <property type="match status" value="1"/>
</dbReference>
<dbReference type="GO" id="GO:0006879">
    <property type="term" value="P:intracellular iron ion homeostasis"/>
    <property type="evidence" value="ECO:0007669"/>
    <property type="project" value="TreeGrafter"/>
</dbReference>
<feature type="domain" description="Ferric oxidoreductase" evidence="10">
    <location>
        <begin position="121"/>
        <end position="233"/>
    </location>
</feature>
<feature type="transmembrane region" description="Helical" evidence="9">
    <location>
        <begin position="20"/>
        <end position="39"/>
    </location>
</feature>
<evidence type="ECO:0000256" key="9">
    <source>
        <dbReference type="SAM" id="Phobius"/>
    </source>
</evidence>
<name>A0AAN6DYB4_9EURO</name>
<sequence>MHVLRPPTIKQLKNEKALTIYAAFLCALILSVVATRWLYTSRSKAPATLSSRRLRLHRQALLRPASLLTGHSKLQKRSCWKWFGRPSHGLVVLVGIYLLSNVLLSSTILATYRVNHFASRFGWMGAANMALCVFFGLKNTPLALVTAVSRTQLNIFHRIVGYTTTFLVLLHAIFYTIHFGRQGRGATLCEAGNREGLGSGVAMFILLMGVFRHQQYQTFYVSHTSGFIAAVILTGLHRPDWAKKLPVVMLFIACMWSLDRGVRAARMCYNLVNNHAAFYPLPGGGTRLLLRKPYVEVALPGSHCFLWTPRLQLYQAHPFTIVSNGPSGLELVIKSVCEFAIQHPGCATWVSVDGPYGTLPDTAIYDKLVLIAGGSGAAFTFGLLNRMLNHSGRITFQSIDFVWAVKSTEHLSWFSEHLHNLERAGSSMKVRLYITSEESSTSPENASYLNSGLEDIQRLLPVDDAFADEDMLKTGIMHPLLSGKAQKGLEHIINVKYGKMSTERVICEAMQGVEGHHRVLVVACGPTSLLDAVRDSVDHCEDKSGYSIDVHCEDFGA</sequence>
<keyword evidence="3 9" id="KW-0812">Transmembrane</keyword>
<dbReference type="GO" id="GO:0015677">
    <property type="term" value="P:copper ion import"/>
    <property type="evidence" value="ECO:0007669"/>
    <property type="project" value="TreeGrafter"/>
</dbReference>
<evidence type="ECO:0000259" key="12">
    <source>
        <dbReference type="Pfam" id="PF08030"/>
    </source>
</evidence>
<protein>
    <submittedName>
        <fullName evidence="13">Ferric reductase NAD binding domain-containing protein</fullName>
    </submittedName>
</protein>
<dbReference type="InterPro" id="IPR013130">
    <property type="entry name" value="Fe3_Rdtase_TM_dom"/>
</dbReference>
<evidence type="ECO:0000256" key="2">
    <source>
        <dbReference type="ARBA" id="ARBA00022448"/>
    </source>
</evidence>
<dbReference type="PANTHER" id="PTHR32361:SF9">
    <property type="entry name" value="FERRIC REDUCTASE TRANSMEMBRANE COMPONENT 3-RELATED"/>
    <property type="match status" value="1"/>
</dbReference>
<dbReference type="GO" id="GO:0000293">
    <property type="term" value="F:ferric-chelate reductase activity"/>
    <property type="evidence" value="ECO:0007669"/>
    <property type="project" value="UniProtKB-ARBA"/>
</dbReference>
<dbReference type="InterPro" id="IPR013112">
    <property type="entry name" value="FAD-bd_8"/>
</dbReference>
<evidence type="ECO:0000256" key="5">
    <source>
        <dbReference type="ARBA" id="ARBA00022989"/>
    </source>
</evidence>
<dbReference type="Pfam" id="PF08022">
    <property type="entry name" value="FAD_binding_8"/>
    <property type="match status" value="1"/>
</dbReference>
<comment type="subcellular location">
    <subcellularLocation>
        <location evidence="1">Membrane</location>
        <topology evidence="1">Multi-pass membrane protein</topology>
    </subcellularLocation>
</comment>
<comment type="caution">
    <text evidence="13">The sequence shown here is derived from an EMBL/GenBank/DDBJ whole genome shotgun (WGS) entry which is preliminary data.</text>
</comment>
<dbReference type="GO" id="GO:0006826">
    <property type="term" value="P:iron ion transport"/>
    <property type="evidence" value="ECO:0007669"/>
    <property type="project" value="TreeGrafter"/>
</dbReference>
<keyword evidence="6" id="KW-0560">Oxidoreductase</keyword>
<keyword evidence="7" id="KW-0406">Ion transport</keyword>
<feature type="domain" description="Ferric reductase NAD binding" evidence="12">
    <location>
        <begin position="365"/>
        <end position="537"/>
    </location>
</feature>
<organism evidence="13 14">
    <name type="scientific">Exophiala viscosa</name>
    <dbReference type="NCBI Taxonomy" id="2486360"/>
    <lineage>
        <taxon>Eukaryota</taxon>
        <taxon>Fungi</taxon>
        <taxon>Dikarya</taxon>
        <taxon>Ascomycota</taxon>
        <taxon>Pezizomycotina</taxon>
        <taxon>Eurotiomycetes</taxon>
        <taxon>Chaetothyriomycetidae</taxon>
        <taxon>Chaetothyriales</taxon>
        <taxon>Herpotrichiellaceae</taxon>
        <taxon>Exophiala</taxon>
    </lineage>
</organism>
<evidence type="ECO:0000256" key="8">
    <source>
        <dbReference type="ARBA" id="ARBA00023136"/>
    </source>
</evidence>
<evidence type="ECO:0000313" key="14">
    <source>
        <dbReference type="Proteomes" id="UP001203852"/>
    </source>
</evidence>
<evidence type="ECO:0000256" key="4">
    <source>
        <dbReference type="ARBA" id="ARBA00022982"/>
    </source>
</evidence>
<evidence type="ECO:0000259" key="10">
    <source>
        <dbReference type="Pfam" id="PF01794"/>
    </source>
</evidence>
<keyword evidence="8 9" id="KW-0472">Membrane</keyword>
<dbReference type="InterPro" id="IPR013121">
    <property type="entry name" value="Fe_red_NAD-bd_6"/>
</dbReference>
<evidence type="ECO:0000256" key="6">
    <source>
        <dbReference type="ARBA" id="ARBA00023002"/>
    </source>
</evidence>
<keyword evidence="5 9" id="KW-1133">Transmembrane helix</keyword>
<feature type="transmembrane region" description="Helical" evidence="9">
    <location>
        <begin position="159"/>
        <end position="179"/>
    </location>
</feature>
<feature type="domain" description="FAD-binding 8" evidence="11">
    <location>
        <begin position="290"/>
        <end position="336"/>
    </location>
</feature>
<feature type="transmembrane region" description="Helical" evidence="9">
    <location>
        <begin position="90"/>
        <end position="109"/>
    </location>
</feature>
<dbReference type="EMBL" id="MU404352">
    <property type="protein sequence ID" value="KAI1614880.1"/>
    <property type="molecule type" value="Genomic_DNA"/>
</dbReference>
<accession>A0AAN6DYB4</accession>
<keyword evidence="2" id="KW-0813">Transport</keyword>
<dbReference type="AlphaFoldDB" id="A0AAN6DYB4"/>
<evidence type="ECO:0000313" key="13">
    <source>
        <dbReference type="EMBL" id="KAI1614880.1"/>
    </source>
</evidence>
<dbReference type="Gene3D" id="3.40.50.80">
    <property type="entry name" value="Nucleotide-binding domain of ferredoxin-NADP reductase (FNR) module"/>
    <property type="match status" value="1"/>
</dbReference>
<dbReference type="Proteomes" id="UP001203852">
    <property type="component" value="Unassembled WGS sequence"/>
</dbReference>